<feature type="binding site" evidence="11">
    <location>
        <position position="77"/>
    </location>
    <ligand>
        <name>Ca(2+)</name>
        <dbReference type="ChEBI" id="CHEBI:29108"/>
        <label>1</label>
    </ligand>
</feature>
<keyword evidence="11" id="KW-0106">Calcium</keyword>
<dbReference type="PANTHER" id="PTHR11771">
    <property type="entry name" value="LIPOXYGENASE"/>
    <property type="match status" value="1"/>
</dbReference>
<dbReference type="Pfam" id="PF00305">
    <property type="entry name" value="Lipoxygenase"/>
    <property type="match status" value="1"/>
</dbReference>
<keyword evidence="6 13" id="KW-0223">Dioxygenase</keyword>
<feature type="binding site" evidence="10">
    <location>
        <position position="666"/>
    </location>
    <ligand>
        <name>Fe cation</name>
        <dbReference type="ChEBI" id="CHEBI:24875"/>
        <note>catalytic</note>
    </ligand>
</feature>
<dbReference type="SMART" id="SM00308">
    <property type="entry name" value="LH2"/>
    <property type="match status" value="1"/>
</dbReference>
<evidence type="ECO:0000259" key="15">
    <source>
        <dbReference type="PROSITE" id="PS51393"/>
    </source>
</evidence>
<dbReference type="SUPFAM" id="SSF48484">
    <property type="entry name" value="Lipoxigenase"/>
    <property type="match status" value="1"/>
</dbReference>
<comment type="subcellular location">
    <subcellularLocation>
        <location evidence="1">Cytoplasm</location>
    </subcellularLocation>
</comment>
<accession>A0A6P8T5L5</accession>
<keyword evidence="9" id="KW-0443">Lipid metabolism</keyword>
<dbReference type="SUPFAM" id="SSF49723">
    <property type="entry name" value="Lipase/lipooxygenase domain (PLAT/LH2 domain)"/>
    <property type="match status" value="1"/>
</dbReference>
<dbReference type="Pfam" id="PF01477">
    <property type="entry name" value="PLAT"/>
    <property type="match status" value="1"/>
</dbReference>
<dbReference type="AlphaFoldDB" id="A0A6P8T5L5"/>
<organism evidence="16 17">
    <name type="scientific">Gymnodraco acuticeps</name>
    <name type="common">Antarctic dragonfish</name>
    <dbReference type="NCBI Taxonomy" id="8218"/>
    <lineage>
        <taxon>Eukaryota</taxon>
        <taxon>Metazoa</taxon>
        <taxon>Chordata</taxon>
        <taxon>Craniata</taxon>
        <taxon>Vertebrata</taxon>
        <taxon>Euteleostomi</taxon>
        <taxon>Actinopterygii</taxon>
        <taxon>Neopterygii</taxon>
        <taxon>Teleostei</taxon>
        <taxon>Neoteleostei</taxon>
        <taxon>Acanthomorphata</taxon>
        <taxon>Eupercaria</taxon>
        <taxon>Perciformes</taxon>
        <taxon>Notothenioidei</taxon>
        <taxon>Bathydraconidae</taxon>
        <taxon>Gymnodraco</taxon>
    </lineage>
</organism>
<protein>
    <submittedName>
        <fullName evidence="17 18">Arachidonate 15-lipoxygenase B-like</fullName>
    </submittedName>
</protein>
<evidence type="ECO:0000313" key="17">
    <source>
        <dbReference type="RefSeq" id="XP_034058969.1"/>
    </source>
</evidence>
<evidence type="ECO:0000256" key="7">
    <source>
        <dbReference type="ARBA" id="ARBA00023002"/>
    </source>
</evidence>
<sequence length="666" mass="75814">MVDYKVTVSTACLDDAGTSSRVHIKLKGRDGKSERTWLEGDSSFITGAVSSFTVSCPVSIGDLHGIELDKQPPEIQDDWFPVKVVVQSSEGVTYKFPIFCSITTSDVQYFREENALVVQGRCFFATSDRIWELFDPDWRERYYLWHLDGEGMPHCMKAETPSSLPQEVQFSWTKTWEFYSNVIAGLIELNLKGLADSKENWTDLDDIRGILNTKNHVSGYVREHWKDDAFFGYQYLNGVNPMLIRRCSALPKNFPVTDEMVFSRGPYTLVEEMKKGNIFLCDYKLLDGLKPNIIDGKQQYMTAPLVLLHKTPDDKLKPVAIQLKQTPAGDNPIFLHTDSEYDWLMAKVFVRSADFNLHQINFHLLRTHLLAEVFTVSLMRNVLRKHLLHKLLLPHTRYTLHINVLARTNLISENGTFSKFVASGGKALKTILKRSLSSLTYSSLCIPEDITERDLEAVPNFYYRDDGLKLWDIIQRFVQGMLSFHYKSDADVERDEGLQNWISEIFEYGFHSRSSTGIPQSFNTVAELVKFVTMVIFTCSGQHSAVNTGQYDYGGWMPNTPTTMQLPPPTKKGTTSEETLLQTLPNKGQTANAMSTLWLLSNSVSDTAHLVHYPDADFDETIPCELIRAYKGELQTLSARIRLRNMSLEVPYTYMDPAKVENSVAI</sequence>
<comment type="caution">
    <text evidence="12">Lacks conserved residue(s) required for the propagation of feature annotation.</text>
</comment>
<keyword evidence="4" id="KW-0963">Cytoplasm</keyword>
<keyword evidence="5 10" id="KW-0479">Metal-binding</keyword>
<dbReference type="FunFam" id="1.20.245.10:FF:000001">
    <property type="entry name" value="Arachidonate 5-lipoxygenase a"/>
    <property type="match status" value="1"/>
</dbReference>
<dbReference type="InterPro" id="IPR000907">
    <property type="entry name" value="LipOase"/>
</dbReference>
<evidence type="ECO:0000256" key="6">
    <source>
        <dbReference type="ARBA" id="ARBA00022964"/>
    </source>
</evidence>
<dbReference type="Gene3D" id="1.20.245.10">
    <property type="entry name" value="Lipoxygenase-1, Domain 5"/>
    <property type="match status" value="1"/>
</dbReference>
<keyword evidence="16" id="KW-1185">Reference proteome</keyword>
<evidence type="ECO:0000256" key="8">
    <source>
        <dbReference type="ARBA" id="ARBA00023004"/>
    </source>
</evidence>
<evidence type="ECO:0000256" key="13">
    <source>
        <dbReference type="RuleBase" id="RU003974"/>
    </source>
</evidence>
<evidence type="ECO:0000256" key="11">
    <source>
        <dbReference type="PIRSR" id="PIRSR601885-2"/>
    </source>
</evidence>
<comment type="similarity">
    <text evidence="3 13">Belongs to the lipoxygenase family.</text>
</comment>
<evidence type="ECO:0000256" key="4">
    <source>
        <dbReference type="ARBA" id="ARBA00022490"/>
    </source>
</evidence>
<dbReference type="RefSeq" id="XP_034058970.1">
    <property type="nucleotide sequence ID" value="XM_034203079.1"/>
</dbReference>
<dbReference type="InterPro" id="IPR036226">
    <property type="entry name" value="LipOase_C_sf"/>
</dbReference>
<dbReference type="Proteomes" id="UP000515161">
    <property type="component" value="Unplaced"/>
</dbReference>
<evidence type="ECO:0000256" key="3">
    <source>
        <dbReference type="ARBA" id="ARBA00009419"/>
    </source>
</evidence>
<dbReference type="RefSeq" id="XP_034058969.1">
    <property type="nucleotide sequence ID" value="XM_034203078.1"/>
</dbReference>
<evidence type="ECO:0000313" key="16">
    <source>
        <dbReference type="Proteomes" id="UP000515161"/>
    </source>
</evidence>
<dbReference type="GO" id="GO:0005506">
    <property type="term" value="F:iron ion binding"/>
    <property type="evidence" value="ECO:0007669"/>
    <property type="project" value="InterPro"/>
</dbReference>
<comment type="pathway">
    <text evidence="2">Lipid metabolism.</text>
</comment>
<feature type="binding site" evidence="10">
    <location>
        <position position="363"/>
    </location>
    <ligand>
        <name>Fe cation</name>
        <dbReference type="ChEBI" id="CHEBI:24875"/>
        <note>catalytic</note>
    </ligand>
</feature>
<dbReference type="PRINTS" id="PR00087">
    <property type="entry name" value="LIPOXYGENASE"/>
</dbReference>
<dbReference type="GO" id="GO:0016702">
    <property type="term" value="F:oxidoreductase activity, acting on single donors with incorporation of molecular oxygen, incorporation of two atoms of oxygen"/>
    <property type="evidence" value="ECO:0007669"/>
    <property type="project" value="InterPro"/>
</dbReference>
<evidence type="ECO:0000256" key="1">
    <source>
        <dbReference type="ARBA" id="ARBA00004496"/>
    </source>
</evidence>
<evidence type="ECO:0000256" key="9">
    <source>
        <dbReference type="ARBA" id="ARBA00023098"/>
    </source>
</evidence>
<evidence type="ECO:0000259" key="14">
    <source>
        <dbReference type="PROSITE" id="PS50095"/>
    </source>
</evidence>
<dbReference type="GO" id="GO:0034440">
    <property type="term" value="P:lipid oxidation"/>
    <property type="evidence" value="ECO:0007669"/>
    <property type="project" value="InterPro"/>
</dbReference>
<feature type="binding site" evidence="10">
    <location>
        <position position="543"/>
    </location>
    <ligand>
        <name>Fe cation</name>
        <dbReference type="ChEBI" id="CHEBI:24875"/>
        <note>catalytic</note>
    </ligand>
</feature>
<feature type="binding site" evidence="10">
    <location>
        <position position="368"/>
    </location>
    <ligand>
        <name>Fe cation</name>
        <dbReference type="ChEBI" id="CHEBI:24875"/>
        <note>catalytic</note>
    </ligand>
</feature>
<feature type="binding site" evidence="11">
    <location>
        <position position="17"/>
    </location>
    <ligand>
        <name>Ca(2+)</name>
        <dbReference type="ChEBI" id="CHEBI:29108"/>
        <label>1</label>
    </ligand>
</feature>
<dbReference type="PROSITE" id="PS50095">
    <property type="entry name" value="PLAT"/>
    <property type="match status" value="1"/>
</dbReference>
<dbReference type="Gene3D" id="3.10.450.60">
    <property type="match status" value="1"/>
</dbReference>
<dbReference type="KEGG" id="gacu:117537746"/>
<dbReference type="InterPro" id="IPR036392">
    <property type="entry name" value="PLAT/LH2_dom_sf"/>
</dbReference>
<dbReference type="PROSITE" id="PS00711">
    <property type="entry name" value="LIPOXYGENASE_1"/>
    <property type="match status" value="1"/>
</dbReference>
<evidence type="ECO:0000256" key="5">
    <source>
        <dbReference type="ARBA" id="ARBA00022723"/>
    </source>
</evidence>
<comment type="cofactor">
    <cofactor evidence="10">
        <name>Fe cation</name>
        <dbReference type="ChEBI" id="CHEBI:24875"/>
    </cofactor>
    <text evidence="10">Binds 1 Fe cation per subunit.</text>
</comment>
<feature type="domain" description="PLAT" evidence="14">
    <location>
        <begin position="2"/>
        <end position="116"/>
    </location>
</feature>
<keyword evidence="7 13" id="KW-0560">Oxidoreductase</keyword>
<dbReference type="Gene3D" id="2.60.60.20">
    <property type="entry name" value="PLAT/LH2 domain"/>
    <property type="match status" value="1"/>
</dbReference>
<reference evidence="17 18" key="1">
    <citation type="submission" date="2025-04" db="UniProtKB">
        <authorList>
            <consortium name="RefSeq"/>
        </authorList>
    </citation>
    <scope>IDENTIFICATION</scope>
</reference>
<dbReference type="InterPro" id="IPR001885">
    <property type="entry name" value="LipOase_mml"/>
</dbReference>
<feature type="binding site" evidence="11">
    <location>
        <position position="78"/>
    </location>
    <ligand>
        <name>Ca(2+)</name>
        <dbReference type="ChEBI" id="CHEBI:29108"/>
        <label>1</label>
    </ligand>
</feature>
<evidence type="ECO:0000256" key="2">
    <source>
        <dbReference type="ARBA" id="ARBA00005189"/>
    </source>
</evidence>
<dbReference type="PRINTS" id="PR00467">
    <property type="entry name" value="MAMLPOXGNASE"/>
</dbReference>
<dbReference type="PROSITE" id="PS51393">
    <property type="entry name" value="LIPOXYGENASE_3"/>
    <property type="match status" value="1"/>
</dbReference>
<dbReference type="InterPro" id="IPR001024">
    <property type="entry name" value="PLAT/LH2_dom"/>
</dbReference>
<name>A0A6P8T5L5_GYMAC</name>
<dbReference type="GO" id="GO:0005737">
    <property type="term" value="C:cytoplasm"/>
    <property type="evidence" value="ECO:0007669"/>
    <property type="project" value="UniProtKB-SubCell"/>
</dbReference>
<evidence type="ECO:0000256" key="12">
    <source>
        <dbReference type="PROSITE-ProRule" id="PRU00152"/>
    </source>
</evidence>
<dbReference type="OrthoDB" id="407298at2759"/>
<dbReference type="InterPro" id="IPR020833">
    <property type="entry name" value="LipOase_Fe_BS"/>
</dbReference>
<keyword evidence="8 10" id="KW-0408">Iron</keyword>
<dbReference type="InterPro" id="IPR013819">
    <property type="entry name" value="LipOase_C"/>
</dbReference>
<evidence type="ECO:0000256" key="10">
    <source>
        <dbReference type="PIRSR" id="PIRSR601885-1"/>
    </source>
</evidence>
<dbReference type="GeneID" id="117537746"/>
<feature type="domain" description="Lipoxygenase" evidence="15">
    <location>
        <begin position="97"/>
        <end position="666"/>
    </location>
</feature>
<evidence type="ECO:0000313" key="18">
    <source>
        <dbReference type="RefSeq" id="XP_034058970.1"/>
    </source>
</evidence>
<gene>
    <name evidence="17 18" type="primary">LOC117537746</name>
</gene>
<proteinExistence type="inferred from homology"/>